<evidence type="ECO:0000256" key="2">
    <source>
        <dbReference type="ARBA" id="ARBA00005877"/>
    </source>
</evidence>
<comment type="similarity">
    <text evidence="2">Belongs to the 4HPPD family.</text>
</comment>
<dbReference type="InterPro" id="IPR004360">
    <property type="entry name" value="Glyas_Fos-R_dOase_dom"/>
</dbReference>
<dbReference type="SUPFAM" id="SSF54593">
    <property type="entry name" value="Glyoxalase/Bleomycin resistance protein/Dihydroxybiphenyl dioxygenase"/>
    <property type="match status" value="1"/>
</dbReference>
<evidence type="ECO:0000256" key="3">
    <source>
        <dbReference type="ARBA" id="ARBA00022737"/>
    </source>
</evidence>
<dbReference type="EMBL" id="MFLY01000038">
    <property type="protein sequence ID" value="OGG72602.1"/>
    <property type="molecule type" value="Genomic_DNA"/>
</dbReference>
<comment type="caution">
    <text evidence="6">The sequence shown here is derived from an EMBL/GenBank/DDBJ whole genome shotgun (WGS) entry which is preliminary data.</text>
</comment>
<sequence length="218" mass="23957">MNTDKKLSPKGVLVKNDWEIIGIDHFAILVKSLDAWLPVYTSLMRGKVFSTIRDANPNGASSMNLCGITMGGGRVSVALVEGIDRTEKSQVTKFVEQHGDHAVQHVAIAVRNIEALVAHMRANGVHFLGEILAREDAFGPLKQIFTKRFDAKLGPAEGPFFEFVERPQQSGAAKAADSFDAGFAQQLYKDVEEAQTEGDKETFFAFDTLPHIPAQEKQ</sequence>
<evidence type="ECO:0000313" key="6">
    <source>
        <dbReference type="EMBL" id="OGG72602.1"/>
    </source>
</evidence>
<evidence type="ECO:0000256" key="4">
    <source>
        <dbReference type="ARBA" id="ARBA00023004"/>
    </source>
</evidence>
<evidence type="ECO:0000256" key="1">
    <source>
        <dbReference type="ARBA" id="ARBA00001962"/>
    </source>
</evidence>
<dbReference type="InterPro" id="IPR005956">
    <property type="entry name" value="4OHPhenylPyrv_dOase"/>
</dbReference>
<dbReference type="InterPro" id="IPR029068">
    <property type="entry name" value="Glyas_Bleomycin-R_OHBP_Dase"/>
</dbReference>
<proteinExistence type="inferred from homology"/>
<organism evidence="6 7">
    <name type="scientific">Candidatus Kaiserbacteria bacterium RIFCSPLOWO2_01_FULL_53_17</name>
    <dbReference type="NCBI Taxonomy" id="1798511"/>
    <lineage>
        <taxon>Bacteria</taxon>
        <taxon>Candidatus Kaiseribacteriota</taxon>
    </lineage>
</organism>
<evidence type="ECO:0000313" key="7">
    <source>
        <dbReference type="Proteomes" id="UP000177306"/>
    </source>
</evidence>
<protein>
    <recommendedName>
        <fullName evidence="5">VOC domain-containing protein</fullName>
    </recommendedName>
</protein>
<dbReference type="PANTHER" id="PTHR11959:SF1">
    <property type="entry name" value="4-HYDROXYPHENYLPYRUVATE DIOXYGENASE"/>
    <property type="match status" value="1"/>
</dbReference>
<keyword evidence="3" id="KW-0677">Repeat</keyword>
<dbReference type="PANTHER" id="PTHR11959">
    <property type="entry name" value="4-HYDROXYPHENYLPYRUVATE DIOXYGENASE"/>
    <property type="match status" value="1"/>
</dbReference>
<comment type="cofactor">
    <cofactor evidence="1">
        <name>Fe cation</name>
        <dbReference type="ChEBI" id="CHEBI:24875"/>
    </cofactor>
</comment>
<keyword evidence="4" id="KW-0408">Iron</keyword>
<dbReference type="AlphaFoldDB" id="A0A1F6EH28"/>
<feature type="domain" description="VOC" evidence="5">
    <location>
        <begin position="22"/>
        <end position="166"/>
    </location>
</feature>
<dbReference type="GO" id="GO:0003868">
    <property type="term" value="F:4-hydroxyphenylpyruvate dioxygenase activity"/>
    <property type="evidence" value="ECO:0007669"/>
    <property type="project" value="InterPro"/>
</dbReference>
<evidence type="ECO:0000259" key="5">
    <source>
        <dbReference type="PROSITE" id="PS51819"/>
    </source>
</evidence>
<dbReference type="Pfam" id="PF00903">
    <property type="entry name" value="Glyoxalase"/>
    <property type="match status" value="1"/>
</dbReference>
<accession>A0A1F6EH28</accession>
<reference evidence="6 7" key="1">
    <citation type="journal article" date="2016" name="Nat. Commun.">
        <title>Thousands of microbial genomes shed light on interconnected biogeochemical processes in an aquifer system.</title>
        <authorList>
            <person name="Anantharaman K."/>
            <person name="Brown C.T."/>
            <person name="Hug L.A."/>
            <person name="Sharon I."/>
            <person name="Castelle C.J."/>
            <person name="Probst A.J."/>
            <person name="Thomas B.C."/>
            <person name="Singh A."/>
            <person name="Wilkins M.J."/>
            <person name="Karaoz U."/>
            <person name="Brodie E.L."/>
            <person name="Williams K.H."/>
            <person name="Hubbard S.S."/>
            <person name="Banfield J.F."/>
        </authorList>
    </citation>
    <scope>NUCLEOTIDE SEQUENCE [LARGE SCALE GENOMIC DNA]</scope>
</reference>
<dbReference type="Gene3D" id="3.10.180.10">
    <property type="entry name" value="2,3-Dihydroxybiphenyl 1,2-Dioxygenase, domain 1"/>
    <property type="match status" value="1"/>
</dbReference>
<dbReference type="GO" id="GO:0006572">
    <property type="term" value="P:L-tyrosine catabolic process"/>
    <property type="evidence" value="ECO:0007669"/>
    <property type="project" value="TreeGrafter"/>
</dbReference>
<name>A0A1F6EH28_9BACT</name>
<gene>
    <name evidence="6" type="ORF">A3A38_02930</name>
</gene>
<dbReference type="Proteomes" id="UP000177306">
    <property type="component" value="Unassembled WGS sequence"/>
</dbReference>
<dbReference type="InterPro" id="IPR037523">
    <property type="entry name" value="VOC_core"/>
</dbReference>
<dbReference type="PROSITE" id="PS51819">
    <property type="entry name" value="VOC"/>
    <property type="match status" value="1"/>
</dbReference>